<dbReference type="AlphaFoldDB" id="A0A6A6UX06"/>
<dbReference type="EMBL" id="MU006604">
    <property type="protein sequence ID" value="KAF2742808.1"/>
    <property type="molecule type" value="Genomic_DNA"/>
</dbReference>
<organism evidence="2 3">
    <name type="scientific">Sporormia fimetaria CBS 119925</name>
    <dbReference type="NCBI Taxonomy" id="1340428"/>
    <lineage>
        <taxon>Eukaryota</taxon>
        <taxon>Fungi</taxon>
        <taxon>Dikarya</taxon>
        <taxon>Ascomycota</taxon>
        <taxon>Pezizomycotina</taxon>
        <taxon>Dothideomycetes</taxon>
        <taxon>Pleosporomycetidae</taxon>
        <taxon>Pleosporales</taxon>
        <taxon>Sporormiaceae</taxon>
        <taxon>Sporormia</taxon>
    </lineage>
</organism>
<evidence type="ECO:0000313" key="2">
    <source>
        <dbReference type="EMBL" id="KAF2742808.1"/>
    </source>
</evidence>
<gene>
    <name evidence="2" type="ORF">M011DRAFT_258255</name>
</gene>
<feature type="region of interest" description="Disordered" evidence="1">
    <location>
        <begin position="141"/>
        <end position="167"/>
    </location>
</feature>
<evidence type="ECO:0000256" key="1">
    <source>
        <dbReference type="SAM" id="MobiDB-lite"/>
    </source>
</evidence>
<dbReference type="Proteomes" id="UP000799440">
    <property type="component" value="Unassembled WGS sequence"/>
</dbReference>
<reference evidence="2" key="1">
    <citation type="journal article" date="2020" name="Stud. Mycol.">
        <title>101 Dothideomycetes genomes: a test case for predicting lifestyles and emergence of pathogens.</title>
        <authorList>
            <person name="Haridas S."/>
            <person name="Albert R."/>
            <person name="Binder M."/>
            <person name="Bloem J."/>
            <person name="Labutti K."/>
            <person name="Salamov A."/>
            <person name="Andreopoulos B."/>
            <person name="Baker S."/>
            <person name="Barry K."/>
            <person name="Bills G."/>
            <person name="Bluhm B."/>
            <person name="Cannon C."/>
            <person name="Castanera R."/>
            <person name="Culley D."/>
            <person name="Daum C."/>
            <person name="Ezra D."/>
            <person name="Gonzalez J."/>
            <person name="Henrissat B."/>
            <person name="Kuo A."/>
            <person name="Liang C."/>
            <person name="Lipzen A."/>
            <person name="Lutzoni F."/>
            <person name="Magnuson J."/>
            <person name="Mondo S."/>
            <person name="Nolan M."/>
            <person name="Ohm R."/>
            <person name="Pangilinan J."/>
            <person name="Park H.-J."/>
            <person name="Ramirez L."/>
            <person name="Alfaro M."/>
            <person name="Sun H."/>
            <person name="Tritt A."/>
            <person name="Yoshinaga Y."/>
            <person name="Zwiers L.-H."/>
            <person name="Turgeon B."/>
            <person name="Goodwin S."/>
            <person name="Spatafora J."/>
            <person name="Crous P."/>
            <person name="Grigoriev I."/>
        </authorList>
    </citation>
    <scope>NUCLEOTIDE SEQUENCE</scope>
    <source>
        <strain evidence="2">CBS 119925</strain>
    </source>
</reference>
<sequence length="167" mass="18950">MSRTYLSRKLNLYAHFSPACLAILLRRSVTAQGWWQRSDRTCGPLCSAANSSRYRMEISPEEEEEEDEYSSGKDVLRRSLRSYGVDNRGPLGTCCLESNDRERVRSSFQTCDTDHPCPPAPTESYPWGKLRSYLRANAASAPNACRPVRRTRRAQRDHGVQDAGPSY</sequence>
<proteinExistence type="predicted"/>
<keyword evidence="3" id="KW-1185">Reference proteome</keyword>
<accession>A0A6A6UX06</accession>
<name>A0A6A6UX06_9PLEO</name>
<evidence type="ECO:0000313" key="3">
    <source>
        <dbReference type="Proteomes" id="UP000799440"/>
    </source>
</evidence>
<protein>
    <submittedName>
        <fullName evidence="2">Uncharacterized protein</fullName>
    </submittedName>
</protein>